<evidence type="ECO:0000313" key="1">
    <source>
        <dbReference type="EMBL" id="PJC21891.1"/>
    </source>
</evidence>
<evidence type="ECO:0000313" key="2">
    <source>
        <dbReference type="Proteomes" id="UP000228781"/>
    </source>
</evidence>
<dbReference type="PANTHER" id="PTHR30348">
    <property type="entry name" value="UNCHARACTERIZED PROTEIN YECE"/>
    <property type="match status" value="1"/>
</dbReference>
<dbReference type="Proteomes" id="UP000228781">
    <property type="component" value="Unassembled WGS sequence"/>
</dbReference>
<dbReference type="InterPro" id="IPR036520">
    <property type="entry name" value="UPF0759_sf"/>
</dbReference>
<organism evidence="1 2">
    <name type="scientific">candidate division WWE3 bacterium CG_4_9_14_0_2_um_filter_48_10</name>
    <dbReference type="NCBI Taxonomy" id="1975078"/>
    <lineage>
        <taxon>Bacteria</taxon>
        <taxon>Katanobacteria</taxon>
    </lineage>
</organism>
<dbReference type="AlphaFoldDB" id="A0A2M8EHZ2"/>
<dbReference type="Gene3D" id="3.20.20.410">
    <property type="entry name" value="Protein of unknown function UPF0759"/>
    <property type="match status" value="1"/>
</dbReference>
<dbReference type="InterPro" id="IPR002763">
    <property type="entry name" value="DUF72"/>
</dbReference>
<dbReference type="PANTHER" id="PTHR30348:SF4">
    <property type="entry name" value="DUF72 DOMAIN-CONTAINING PROTEIN"/>
    <property type="match status" value="1"/>
</dbReference>
<accession>A0A2M8EHZ2</accession>
<protein>
    <submittedName>
        <fullName evidence="1">DUF72 domain-containing protein</fullName>
    </submittedName>
</protein>
<name>A0A2M8EHZ2_UNCKA</name>
<comment type="caution">
    <text evidence="1">The sequence shown here is derived from an EMBL/GenBank/DDBJ whole genome shotgun (WGS) entry which is preliminary data.</text>
</comment>
<dbReference type="SUPFAM" id="SSF117396">
    <property type="entry name" value="TM1631-like"/>
    <property type="match status" value="1"/>
</dbReference>
<dbReference type="Pfam" id="PF01904">
    <property type="entry name" value="DUF72"/>
    <property type="match status" value="1"/>
</dbReference>
<sequence length="262" mass="31035">MGKIFIGTSGWVYPHWKSLFYPEDLPEKEWLRFYADHFSTVELNSSFYHLPKEKTFKGWYDRTPDDFVFAVKGSRFITHVKKLKNCREPLENLLQAAANLREKLGPVFFQLPSSFEANPERLRAFIKLLPDKEQPCQANPKGLFFKSPTLRVKRDWRFAFEFRHSSWFTDEIYAILRKANCALIASDTPSYPYVEVPTADFMYLRLHGHEQLYASNYSQKQLKEYVEKIKEWRKVGDVFVFFDNDFEANAVKNAKELNELLR</sequence>
<reference evidence="2" key="1">
    <citation type="submission" date="2017-09" db="EMBL/GenBank/DDBJ databases">
        <title>Depth-based differentiation of microbial function through sediment-hosted aquifers and enrichment of novel symbionts in the deep terrestrial subsurface.</title>
        <authorList>
            <person name="Probst A.J."/>
            <person name="Ladd B."/>
            <person name="Jarett J.K."/>
            <person name="Geller-Mcgrath D.E."/>
            <person name="Sieber C.M.K."/>
            <person name="Emerson J.B."/>
            <person name="Anantharaman K."/>
            <person name="Thomas B.C."/>
            <person name="Malmstrom R."/>
            <person name="Stieglmeier M."/>
            <person name="Klingl A."/>
            <person name="Woyke T."/>
            <person name="Ryan C.M."/>
            <person name="Banfield J.F."/>
        </authorList>
    </citation>
    <scope>NUCLEOTIDE SEQUENCE [LARGE SCALE GENOMIC DNA]</scope>
</reference>
<dbReference type="EMBL" id="PFSK01000046">
    <property type="protein sequence ID" value="PJC21891.1"/>
    <property type="molecule type" value="Genomic_DNA"/>
</dbReference>
<gene>
    <name evidence="1" type="ORF">CO059_03010</name>
</gene>
<proteinExistence type="predicted"/>